<dbReference type="Proteomes" id="UP001153076">
    <property type="component" value="Unassembled WGS sequence"/>
</dbReference>
<evidence type="ECO:0000256" key="1">
    <source>
        <dbReference type="SAM" id="MobiDB-lite"/>
    </source>
</evidence>
<comment type="caution">
    <text evidence="2">The sequence shown here is derived from an EMBL/GenBank/DDBJ whole genome shotgun (WGS) entry which is preliminary data.</text>
</comment>
<dbReference type="OrthoDB" id="6077919at2759"/>
<accession>A0A9Q1QT79</accession>
<keyword evidence="3" id="KW-1185">Reference proteome</keyword>
<dbReference type="AlphaFoldDB" id="A0A9Q1QT79"/>
<evidence type="ECO:0000313" key="2">
    <source>
        <dbReference type="EMBL" id="KAJ8451440.1"/>
    </source>
</evidence>
<evidence type="ECO:0000313" key="3">
    <source>
        <dbReference type="Proteomes" id="UP001153076"/>
    </source>
</evidence>
<name>A0A9Q1QT79_9CARY</name>
<sequence length="210" mass="23667">MTDTVDKPNSPTERHLSPRLVHRSEETTKGDLKKQRTIGERDGRRLLETQSPADLRWTSDDHSGHPKLHQPPRTNTWRVKGLGFMGVHGKTVLKKDIIESVQRFNIQINNLTQLKKVAGMKLSLVSKPESNDISTVEGFLSPPGDQQQRDQQLGTEIGIGSSSQLQFVLGFSDPGKHLVGTKDPIYLLLITVIVKLIWLRSHQAQNQRLF</sequence>
<reference evidence="2" key="1">
    <citation type="submission" date="2022-04" db="EMBL/GenBank/DDBJ databases">
        <title>Carnegiea gigantea Genome sequencing and assembly v2.</title>
        <authorList>
            <person name="Copetti D."/>
            <person name="Sanderson M.J."/>
            <person name="Burquez A."/>
            <person name="Wojciechowski M.F."/>
        </authorList>
    </citation>
    <scope>NUCLEOTIDE SEQUENCE</scope>
    <source>
        <strain evidence="2">SGP5-SGP5p</strain>
        <tissue evidence="2">Aerial part</tissue>
    </source>
</reference>
<feature type="region of interest" description="Disordered" evidence="1">
    <location>
        <begin position="1"/>
        <end position="75"/>
    </location>
</feature>
<proteinExistence type="predicted"/>
<feature type="compositionally biased region" description="Basic and acidic residues" evidence="1">
    <location>
        <begin position="1"/>
        <end position="47"/>
    </location>
</feature>
<gene>
    <name evidence="2" type="ORF">Cgig2_017831</name>
</gene>
<dbReference type="EMBL" id="JAKOGI010000009">
    <property type="protein sequence ID" value="KAJ8451440.1"/>
    <property type="molecule type" value="Genomic_DNA"/>
</dbReference>
<protein>
    <submittedName>
        <fullName evidence="2">Uncharacterized protein</fullName>
    </submittedName>
</protein>
<organism evidence="2 3">
    <name type="scientific">Carnegiea gigantea</name>
    <dbReference type="NCBI Taxonomy" id="171969"/>
    <lineage>
        <taxon>Eukaryota</taxon>
        <taxon>Viridiplantae</taxon>
        <taxon>Streptophyta</taxon>
        <taxon>Embryophyta</taxon>
        <taxon>Tracheophyta</taxon>
        <taxon>Spermatophyta</taxon>
        <taxon>Magnoliopsida</taxon>
        <taxon>eudicotyledons</taxon>
        <taxon>Gunneridae</taxon>
        <taxon>Pentapetalae</taxon>
        <taxon>Caryophyllales</taxon>
        <taxon>Cactineae</taxon>
        <taxon>Cactaceae</taxon>
        <taxon>Cactoideae</taxon>
        <taxon>Echinocereeae</taxon>
        <taxon>Carnegiea</taxon>
    </lineage>
</organism>